<keyword evidence="1" id="KW-1133">Transmembrane helix</keyword>
<name>A0ABS9QKY0_9HYPH</name>
<proteinExistence type="predicted"/>
<feature type="transmembrane region" description="Helical" evidence="1">
    <location>
        <begin position="72"/>
        <end position="90"/>
    </location>
</feature>
<protein>
    <submittedName>
        <fullName evidence="2">Uncharacterized protein</fullName>
    </submittedName>
</protein>
<evidence type="ECO:0000256" key="1">
    <source>
        <dbReference type="SAM" id="Phobius"/>
    </source>
</evidence>
<evidence type="ECO:0000313" key="3">
    <source>
        <dbReference type="Proteomes" id="UP001201701"/>
    </source>
</evidence>
<evidence type="ECO:0000313" key="2">
    <source>
        <dbReference type="EMBL" id="MCG7507990.1"/>
    </source>
</evidence>
<gene>
    <name evidence="2" type="ORF">L4923_23395</name>
</gene>
<keyword evidence="3" id="KW-1185">Reference proteome</keyword>
<organism evidence="2 3">
    <name type="scientific">Mesorhizobium retamae</name>
    <dbReference type="NCBI Taxonomy" id="2912854"/>
    <lineage>
        <taxon>Bacteria</taxon>
        <taxon>Pseudomonadati</taxon>
        <taxon>Pseudomonadota</taxon>
        <taxon>Alphaproteobacteria</taxon>
        <taxon>Hyphomicrobiales</taxon>
        <taxon>Phyllobacteriaceae</taxon>
        <taxon>Mesorhizobium</taxon>
    </lineage>
</organism>
<sequence length="96" mass="10080">MKMIAAGVGLGLVGFLVAVFAAGAGHGTNIPGFVVVPWMMLLLLARAETLILLLAACVQFVVYLWAIRSRPILALPIGIAHCAAAVWGMHLNGILF</sequence>
<reference evidence="2 3" key="1">
    <citation type="submission" date="2022-02" db="EMBL/GenBank/DDBJ databases">
        <title>Draft genome sequence of Mezorhizobium retamae strain IRAMC:0171 isolated from Retama raetam nodules.</title>
        <authorList>
            <person name="Bengaied R."/>
            <person name="Sbissi I."/>
            <person name="Huber K."/>
            <person name="Ghodbane F."/>
            <person name="Nouioui I."/>
            <person name="Tarhouni M."/>
            <person name="Gtari M."/>
        </authorList>
    </citation>
    <scope>NUCLEOTIDE SEQUENCE [LARGE SCALE GENOMIC DNA]</scope>
    <source>
        <strain evidence="2 3">IRAMC:0171</strain>
    </source>
</reference>
<keyword evidence="1" id="KW-0472">Membrane</keyword>
<comment type="caution">
    <text evidence="2">The sequence shown here is derived from an EMBL/GenBank/DDBJ whole genome shotgun (WGS) entry which is preliminary data.</text>
</comment>
<accession>A0ABS9QKY0</accession>
<keyword evidence="1" id="KW-0812">Transmembrane</keyword>
<dbReference type="RefSeq" id="WP_239369507.1">
    <property type="nucleotide sequence ID" value="NZ_JAKREW010000032.1"/>
</dbReference>
<dbReference type="EMBL" id="JAKREW010000032">
    <property type="protein sequence ID" value="MCG7507990.1"/>
    <property type="molecule type" value="Genomic_DNA"/>
</dbReference>
<feature type="transmembrane region" description="Helical" evidence="1">
    <location>
        <begin position="37"/>
        <end position="65"/>
    </location>
</feature>
<dbReference type="Proteomes" id="UP001201701">
    <property type="component" value="Unassembled WGS sequence"/>
</dbReference>